<dbReference type="Proteomes" id="UP000295444">
    <property type="component" value="Unassembled WGS sequence"/>
</dbReference>
<dbReference type="RefSeq" id="WP_133850754.1">
    <property type="nucleotide sequence ID" value="NZ_SNXZ01000003.1"/>
</dbReference>
<accession>A0A4R6SD82</accession>
<protein>
    <submittedName>
        <fullName evidence="2">Uncharacterized protein</fullName>
    </submittedName>
</protein>
<evidence type="ECO:0000313" key="2">
    <source>
        <dbReference type="EMBL" id="TDP97573.1"/>
    </source>
</evidence>
<evidence type="ECO:0000313" key="3">
    <source>
        <dbReference type="Proteomes" id="UP000295444"/>
    </source>
</evidence>
<evidence type="ECO:0000256" key="1">
    <source>
        <dbReference type="SAM" id="MobiDB-lite"/>
    </source>
</evidence>
<reference evidence="2 3" key="1">
    <citation type="submission" date="2019-03" db="EMBL/GenBank/DDBJ databases">
        <title>Genomic Encyclopedia of Type Strains, Phase IV (KMG-IV): sequencing the most valuable type-strain genomes for metagenomic binning, comparative biology and taxonomic classification.</title>
        <authorList>
            <person name="Goeker M."/>
        </authorList>
    </citation>
    <scope>NUCLEOTIDE SEQUENCE [LARGE SCALE GENOMIC DNA]</scope>
    <source>
        <strain evidence="2 3">DSM 45361</strain>
    </source>
</reference>
<proteinExistence type="predicted"/>
<sequence length="231" mass="24387">MRIALPAEAVQVPLQRHDEAVRTFAAIMAKLRDAPDGSSGDLEAAAAEAVETAVRGGAFLMAVLAPPGCGAALLTGVMLDVPDGWDADSTDSAEQLRESLENVGGPDVRETATMRTGLGLAVIANRVPGVEQARARKPMTLQLQALIPEPGQPRMLLLTLAAPQTLGWDRHQALFAAIVASAQPDRAADPATDPAREPAAETPVEQPKPAPARRRPAPVEDETFENITYQL</sequence>
<comment type="caution">
    <text evidence="2">The sequence shown here is derived from an EMBL/GenBank/DDBJ whole genome shotgun (WGS) entry which is preliminary data.</text>
</comment>
<organism evidence="2 3">
    <name type="scientific">Labedaea rhizosphaerae</name>
    <dbReference type="NCBI Taxonomy" id="598644"/>
    <lineage>
        <taxon>Bacteria</taxon>
        <taxon>Bacillati</taxon>
        <taxon>Actinomycetota</taxon>
        <taxon>Actinomycetes</taxon>
        <taxon>Pseudonocardiales</taxon>
        <taxon>Pseudonocardiaceae</taxon>
        <taxon>Labedaea</taxon>
    </lineage>
</organism>
<name>A0A4R6SD82_LABRH</name>
<feature type="region of interest" description="Disordered" evidence="1">
    <location>
        <begin position="185"/>
        <end position="231"/>
    </location>
</feature>
<dbReference type="OrthoDB" id="3690884at2"/>
<dbReference type="EMBL" id="SNXZ01000003">
    <property type="protein sequence ID" value="TDP97573.1"/>
    <property type="molecule type" value="Genomic_DNA"/>
</dbReference>
<keyword evidence="3" id="KW-1185">Reference proteome</keyword>
<dbReference type="AlphaFoldDB" id="A0A4R6SD82"/>
<gene>
    <name evidence="2" type="ORF">EV186_103537</name>
</gene>